<dbReference type="Proteomes" id="UP000664317">
    <property type="component" value="Unassembled WGS sequence"/>
</dbReference>
<dbReference type="SUPFAM" id="SSF52172">
    <property type="entry name" value="CheY-like"/>
    <property type="match status" value="1"/>
</dbReference>
<evidence type="ECO:0000256" key="1">
    <source>
        <dbReference type="PROSITE-ProRule" id="PRU00169"/>
    </source>
</evidence>
<evidence type="ECO:0000259" key="2">
    <source>
        <dbReference type="PROSITE" id="PS50110"/>
    </source>
</evidence>
<dbReference type="SMART" id="SM00850">
    <property type="entry name" value="LytTR"/>
    <property type="match status" value="1"/>
</dbReference>
<gene>
    <name evidence="4" type="ORF">J0A68_07950</name>
</gene>
<evidence type="ECO:0000259" key="3">
    <source>
        <dbReference type="PROSITE" id="PS50930"/>
    </source>
</evidence>
<dbReference type="Gene3D" id="3.40.50.2300">
    <property type="match status" value="1"/>
</dbReference>
<keyword evidence="1" id="KW-0597">Phosphoprotein</keyword>
<feature type="domain" description="HTH LytTR-type" evidence="3">
    <location>
        <begin position="130"/>
        <end position="197"/>
    </location>
</feature>
<protein>
    <submittedName>
        <fullName evidence="4">Response regulator transcription factor</fullName>
    </submittedName>
</protein>
<feature type="domain" description="Response regulatory" evidence="2">
    <location>
        <begin position="3"/>
        <end position="115"/>
    </location>
</feature>
<feature type="modified residue" description="4-aspartylphosphate" evidence="1">
    <location>
        <position position="55"/>
    </location>
</feature>
<dbReference type="InterPro" id="IPR046947">
    <property type="entry name" value="LytR-like"/>
</dbReference>
<evidence type="ECO:0000313" key="5">
    <source>
        <dbReference type="Proteomes" id="UP000664317"/>
    </source>
</evidence>
<dbReference type="Pfam" id="PF00072">
    <property type="entry name" value="Response_reg"/>
    <property type="match status" value="1"/>
</dbReference>
<dbReference type="EMBL" id="JAFKCT010000002">
    <property type="protein sequence ID" value="MBN7810882.1"/>
    <property type="molecule type" value="Genomic_DNA"/>
</dbReference>
<name>A0ABS3C189_9BACT</name>
<reference evidence="4 5" key="1">
    <citation type="submission" date="2021-03" db="EMBL/GenBank/DDBJ databases">
        <title>novel species isolated from a fishpond in China.</title>
        <authorList>
            <person name="Lu H."/>
            <person name="Cai Z."/>
        </authorList>
    </citation>
    <scope>NUCLEOTIDE SEQUENCE [LARGE SCALE GENOMIC DNA]</scope>
    <source>
        <strain evidence="4 5">H41</strain>
    </source>
</reference>
<dbReference type="InterPro" id="IPR011006">
    <property type="entry name" value="CheY-like_superfamily"/>
</dbReference>
<dbReference type="Gene3D" id="2.40.50.1020">
    <property type="entry name" value="LytTr DNA-binding domain"/>
    <property type="match status" value="1"/>
</dbReference>
<dbReference type="RefSeq" id="WP_206577644.1">
    <property type="nucleotide sequence ID" value="NZ_JAFKCT010000002.1"/>
</dbReference>
<keyword evidence="5" id="KW-1185">Reference proteome</keyword>
<dbReference type="SMART" id="SM00448">
    <property type="entry name" value="REC"/>
    <property type="match status" value="1"/>
</dbReference>
<comment type="caution">
    <text evidence="4">The sequence shown here is derived from an EMBL/GenBank/DDBJ whole genome shotgun (WGS) entry which is preliminary data.</text>
</comment>
<dbReference type="PANTHER" id="PTHR37299:SF1">
    <property type="entry name" value="STAGE 0 SPORULATION PROTEIN A HOMOLOG"/>
    <property type="match status" value="1"/>
</dbReference>
<dbReference type="InterPro" id="IPR007492">
    <property type="entry name" value="LytTR_DNA-bd_dom"/>
</dbReference>
<dbReference type="PROSITE" id="PS50110">
    <property type="entry name" value="RESPONSE_REGULATORY"/>
    <property type="match status" value="1"/>
</dbReference>
<evidence type="ECO:0000313" key="4">
    <source>
        <dbReference type="EMBL" id="MBN7810882.1"/>
    </source>
</evidence>
<sequence>MIRAIALDDEPLPLEILRAFCERIPEEISLLATFSKVTEAKQFLETEDVDLIFLDIQMPFLSGLDFYRLFGADKLLILTTAYSDFALESFDLGAVDYLLKPFDFERFHQAVKKALRYQSTASKSAAKDVIWVKSDSRQVRVELHQILYIEAMADYLRIFLENGKPLVTRMTLKKMVEELDENFVRIHKSYIVRKDKITAKSPKEVQVGSVTLPVGSALGSTAELD</sequence>
<organism evidence="4 5">
    <name type="scientific">Algoriphagus oliviformis</name>
    <dbReference type="NCBI Taxonomy" id="2811231"/>
    <lineage>
        <taxon>Bacteria</taxon>
        <taxon>Pseudomonadati</taxon>
        <taxon>Bacteroidota</taxon>
        <taxon>Cytophagia</taxon>
        <taxon>Cytophagales</taxon>
        <taxon>Cyclobacteriaceae</taxon>
        <taxon>Algoriphagus</taxon>
    </lineage>
</organism>
<dbReference type="PANTHER" id="PTHR37299">
    <property type="entry name" value="TRANSCRIPTIONAL REGULATOR-RELATED"/>
    <property type="match status" value="1"/>
</dbReference>
<accession>A0ABS3C189</accession>
<dbReference type="PROSITE" id="PS50930">
    <property type="entry name" value="HTH_LYTTR"/>
    <property type="match status" value="1"/>
</dbReference>
<proteinExistence type="predicted"/>
<dbReference type="Pfam" id="PF04397">
    <property type="entry name" value="LytTR"/>
    <property type="match status" value="1"/>
</dbReference>
<dbReference type="InterPro" id="IPR001789">
    <property type="entry name" value="Sig_transdc_resp-reg_receiver"/>
</dbReference>